<feature type="compositionally biased region" description="Low complexity" evidence="1">
    <location>
        <begin position="1"/>
        <end position="11"/>
    </location>
</feature>
<dbReference type="InterPro" id="IPR058548">
    <property type="entry name" value="MlaB-like_STAS"/>
</dbReference>
<evidence type="ECO:0000259" key="2">
    <source>
        <dbReference type="PROSITE" id="PS50801"/>
    </source>
</evidence>
<evidence type="ECO:0000256" key="1">
    <source>
        <dbReference type="SAM" id="MobiDB-lite"/>
    </source>
</evidence>
<proteinExistence type="predicted"/>
<comment type="caution">
    <text evidence="3">The sequence shown here is derived from an EMBL/GenBank/DDBJ whole genome shotgun (WGS) entry which is preliminary data.</text>
</comment>
<dbReference type="CDD" id="cd07043">
    <property type="entry name" value="STAS_anti-anti-sigma_factors"/>
    <property type="match status" value="1"/>
</dbReference>
<dbReference type="InterPro" id="IPR002645">
    <property type="entry name" value="STAS_dom"/>
</dbReference>
<dbReference type="Proteomes" id="UP000321234">
    <property type="component" value="Unassembled WGS sequence"/>
</dbReference>
<dbReference type="AlphaFoldDB" id="A0A5C8ZLY1"/>
<sequence length="191" mass="19490">MTRWTPPLTAVTPPPRPVTPAPWTATASRETAPPLLPSEEQGLSTATTPLWPGTGQPVTGSTPGRTAGGPPAPAAALRTRDATRPSTHVRSATRTSGTTAAEPRSHVAVEVVPVSRSGDSGAVRGVVLDLVQVSSVDSAGLGVLVCGHRRARRSGPTLRLTGASDQLQAMLSVTGPTEVLEVFADVEAATA</sequence>
<keyword evidence="4" id="KW-1185">Reference proteome</keyword>
<organism evidence="3 4">
    <name type="scientific">Quadrisphaera setariae</name>
    <dbReference type="NCBI Taxonomy" id="2593304"/>
    <lineage>
        <taxon>Bacteria</taxon>
        <taxon>Bacillati</taxon>
        <taxon>Actinomycetota</taxon>
        <taxon>Actinomycetes</taxon>
        <taxon>Kineosporiales</taxon>
        <taxon>Kineosporiaceae</taxon>
        <taxon>Quadrisphaera</taxon>
    </lineage>
</organism>
<evidence type="ECO:0000313" key="4">
    <source>
        <dbReference type="Proteomes" id="UP000321234"/>
    </source>
</evidence>
<gene>
    <name evidence="3" type="ORF">FMM08_02975</name>
</gene>
<feature type="region of interest" description="Disordered" evidence="1">
    <location>
        <begin position="1"/>
        <end position="104"/>
    </location>
</feature>
<dbReference type="EMBL" id="VKAC01000001">
    <property type="protein sequence ID" value="TXR58159.1"/>
    <property type="molecule type" value="Genomic_DNA"/>
</dbReference>
<dbReference type="OrthoDB" id="4827422at2"/>
<dbReference type="Pfam" id="PF13466">
    <property type="entry name" value="STAS_2"/>
    <property type="match status" value="1"/>
</dbReference>
<dbReference type="SUPFAM" id="SSF52091">
    <property type="entry name" value="SpoIIaa-like"/>
    <property type="match status" value="1"/>
</dbReference>
<protein>
    <submittedName>
        <fullName evidence="3">STAS domain-containing protein</fullName>
    </submittedName>
</protein>
<reference evidence="3 4" key="1">
    <citation type="submission" date="2019-07" db="EMBL/GenBank/DDBJ databases">
        <title>Quadrisphaera sp. strain DD2A genome sequencing and assembly.</title>
        <authorList>
            <person name="Kim I."/>
        </authorList>
    </citation>
    <scope>NUCLEOTIDE SEQUENCE [LARGE SCALE GENOMIC DNA]</scope>
    <source>
        <strain evidence="3 4">DD2A</strain>
    </source>
</reference>
<dbReference type="PROSITE" id="PS50801">
    <property type="entry name" value="STAS"/>
    <property type="match status" value="1"/>
</dbReference>
<accession>A0A5C8ZLY1</accession>
<feature type="domain" description="STAS" evidence="2">
    <location>
        <begin position="126"/>
        <end position="191"/>
    </location>
</feature>
<feature type="compositionally biased region" description="Low complexity" evidence="1">
    <location>
        <begin position="90"/>
        <end position="101"/>
    </location>
</feature>
<evidence type="ECO:0000313" key="3">
    <source>
        <dbReference type="EMBL" id="TXR58159.1"/>
    </source>
</evidence>
<name>A0A5C8ZLY1_9ACTN</name>
<feature type="compositionally biased region" description="Low complexity" evidence="1">
    <location>
        <begin position="59"/>
        <end position="77"/>
    </location>
</feature>
<dbReference type="InterPro" id="IPR036513">
    <property type="entry name" value="STAS_dom_sf"/>
</dbReference>
<dbReference type="Gene3D" id="3.30.750.24">
    <property type="entry name" value="STAS domain"/>
    <property type="match status" value="1"/>
</dbReference>